<dbReference type="SUPFAM" id="SSF54637">
    <property type="entry name" value="Thioesterase/thiol ester dehydrase-isomerase"/>
    <property type="match status" value="1"/>
</dbReference>
<name>A0A7W9KM72_9PSEU</name>
<dbReference type="EC" id="3.1.2.-" evidence="1"/>
<keyword evidence="1" id="KW-0378">Hydrolase</keyword>
<dbReference type="InterPro" id="IPR029069">
    <property type="entry name" value="HotDog_dom_sf"/>
</dbReference>
<comment type="caution">
    <text evidence="1">The sequence shown here is derived from an EMBL/GenBank/DDBJ whole genome shotgun (WGS) entry which is preliminary data.</text>
</comment>
<dbReference type="GO" id="GO:0016787">
    <property type="term" value="F:hydrolase activity"/>
    <property type="evidence" value="ECO:0007669"/>
    <property type="project" value="UniProtKB-KW"/>
</dbReference>
<gene>
    <name evidence="1" type="ORF">BJ998_006334</name>
</gene>
<dbReference type="EMBL" id="JACHIR010000001">
    <property type="protein sequence ID" value="MBB5895138.1"/>
    <property type="molecule type" value="Genomic_DNA"/>
</dbReference>
<dbReference type="Gene3D" id="3.10.129.10">
    <property type="entry name" value="Hotdog Thioesterase"/>
    <property type="match status" value="1"/>
</dbReference>
<evidence type="ECO:0000313" key="1">
    <source>
        <dbReference type="EMBL" id="MBB5895138.1"/>
    </source>
</evidence>
<dbReference type="CDD" id="cd00586">
    <property type="entry name" value="4HBT"/>
    <property type="match status" value="1"/>
</dbReference>
<sequence length="133" mass="14777">MPEVTIERAVEWYDTDAAGHQHHSVILRWAEAAEAELLRRHGVAWLFGRTPRVRHEVDYRSRLWFGEVAKTRFWVESVGRTSLTFAFEVHGRNGMAASGSVVVVHAEPDQGKATPWPAEVVEALGSSNAGGES</sequence>
<evidence type="ECO:0000313" key="2">
    <source>
        <dbReference type="Proteomes" id="UP000585638"/>
    </source>
</evidence>
<dbReference type="Pfam" id="PF13279">
    <property type="entry name" value="4HBT_2"/>
    <property type="match status" value="1"/>
</dbReference>
<accession>A0A7W9KM72</accession>
<keyword evidence="2" id="KW-1185">Reference proteome</keyword>
<dbReference type="AlphaFoldDB" id="A0A7W9KM72"/>
<reference evidence="1 2" key="1">
    <citation type="submission" date="2020-08" db="EMBL/GenBank/DDBJ databases">
        <title>Sequencing the genomes of 1000 actinobacteria strains.</title>
        <authorList>
            <person name="Klenk H.-P."/>
        </authorList>
    </citation>
    <scope>NUCLEOTIDE SEQUENCE [LARGE SCALE GENOMIC DNA]</scope>
    <source>
        <strain evidence="1 2">DSM 43851</strain>
    </source>
</reference>
<organism evidence="1 2">
    <name type="scientific">Kutzneria kofuensis</name>
    <dbReference type="NCBI Taxonomy" id="103725"/>
    <lineage>
        <taxon>Bacteria</taxon>
        <taxon>Bacillati</taxon>
        <taxon>Actinomycetota</taxon>
        <taxon>Actinomycetes</taxon>
        <taxon>Pseudonocardiales</taxon>
        <taxon>Pseudonocardiaceae</taxon>
        <taxon>Kutzneria</taxon>
    </lineage>
</organism>
<protein>
    <submittedName>
        <fullName evidence="1">Acyl-CoA thioester hydrolase</fullName>
        <ecNumber evidence="1">3.1.2.-</ecNumber>
    </submittedName>
</protein>
<dbReference type="Proteomes" id="UP000585638">
    <property type="component" value="Unassembled WGS sequence"/>
</dbReference>
<proteinExistence type="predicted"/>